<dbReference type="Proteomes" id="UP000013827">
    <property type="component" value="Unassembled WGS sequence"/>
</dbReference>
<dbReference type="HOGENOM" id="CLU_656283_0_0_1"/>
<dbReference type="KEGG" id="ehx:EMIHUDRAFT_438471"/>
<dbReference type="InterPro" id="IPR029063">
    <property type="entry name" value="SAM-dependent_MTases_sf"/>
</dbReference>
<feature type="region of interest" description="Disordered" evidence="1">
    <location>
        <begin position="1"/>
        <end position="75"/>
    </location>
</feature>
<dbReference type="eggNOG" id="ENOG502S5TI">
    <property type="taxonomic scope" value="Eukaryota"/>
</dbReference>
<dbReference type="AlphaFoldDB" id="A0A0D3I9U7"/>
<dbReference type="RefSeq" id="XP_005760461.1">
    <property type="nucleotide sequence ID" value="XM_005760404.1"/>
</dbReference>
<reference evidence="3" key="1">
    <citation type="journal article" date="2013" name="Nature">
        <title>Pan genome of the phytoplankton Emiliania underpins its global distribution.</title>
        <authorList>
            <person name="Read B.A."/>
            <person name="Kegel J."/>
            <person name="Klute M.J."/>
            <person name="Kuo A."/>
            <person name="Lefebvre S.C."/>
            <person name="Maumus F."/>
            <person name="Mayer C."/>
            <person name="Miller J."/>
            <person name="Monier A."/>
            <person name="Salamov A."/>
            <person name="Young J."/>
            <person name="Aguilar M."/>
            <person name="Claverie J.M."/>
            <person name="Frickenhaus S."/>
            <person name="Gonzalez K."/>
            <person name="Herman E.K."/>
            <person name="Lin Y.C."/>
            <person name="Napier J."/>
            <person name="Ogata H."/>
            <person name="Sarno A.F."/>
            <person name="Shmutz J."/>
            <person name="Schroeder D."/>
            <person name="de Vargas C."/>
            <person name="Verret F."/>
            <person name="von Dassow P."/>
            <person name="Valentin K."/>
            <person name="Van de Peer Y."/>
            <person name="Wheeler G."/>
            <person name="Dacks J.B."/>
            <person name="Delwiche C.F."/>
            <person name="Dyhrman S.T."/>
            <person name="Glockner G."/>
            <person name="John U."/>
            <person name="Richards T."/>
            <person name="Worden A.Z."/>
            <person name="Zhang X."/>
            <person name="Grigoriev I.V."/>
            <person name="Allen A.E."/>
            <person name="Bidle K."/>
            <person name="Borodovsky M."/>
            <person name="Bowler C."/>
            <person name="Brownlee C."/>
            <person name="Cock J.M."/>
            <person name="Elias M."/>
            <person name="Gladyshev V.N."/>
            <person name="Groth M."/>
            <person name="Guda C."/>
            <person name="Hadaegh A."/>
            <person name="Iglesias-Rodriguez M.D."/>
            <person name="Jenkins J."/>
            <person name="Jones B.M."/>
            <person name="Lawson T."/>
            <person name="Leese F."/>
            <person name="Lindquist E."/>
            <person name="Lobanov A."/>
            <person name="Lomsadze A."/>
            <person name="Malik S.B."/>
            <person name="Marsh M.E."/>
            <person name="Mackinder L."/>
            <person name="Mock T."/>
            <person name="Mueller-Roeber B."/>
            <person name="Pagarete A."/>
            <person name="Parker M."/>
            <person name="Probert I."/>
            <person name="Quesneville H."/>
            <person name="Raines C."/>
            <person name="Rensing S.A."/>
            <person name="Riano-Pachon D.M."/>
            <person name="Richier S."/>
            <person name="Rokitta S."/>
            <person name="Shiraiwa Y."/>
            <person name="Soanes D.M."/>
            <person name="van der Giezen M."/>
            <person name="Wahlund T.M."/>
            <person name="Williams B."/>
            <person name="Wilson W."/>
            <person name="Wolfe G."/>
            <person name="Wurch L.L."/>
        </authorList>
    </citation>
    <scope>NUCLEOTIDE SEQUENCE</scope>
</reference>
<keyword evidence="3" id="KW-1185">Reference proteome</keyword>
<feature type="compositionally biased region" description="Acidic residues" evidence="1">
    <location>
        <begin position="289"/>
        <end position="304"/>
    </location>
</feature>
<proteinExistence type="predicted"/>
<evidence type="ECO:0000256" key="1">
    <source>
        <dbReference type="SAM" id="MobiDB-lite"/>
    </source>
</evidence>
<feature type="region of interest" description="Disordered" evidence="1">
    <location>
        <begin position="280"/>
        <end position="326"/>
    </location>
</feature>
<organism evidence="2 3">
    <name type="scientific">Emiliania huxleyi (strain CCMP1516)</name>
    <dbReference type="NCBI Taxonomy" id="280463"/>
    <lineage>
        <taxon>Eukaryota</taxon>
        <taxon>Haptista</taxon>
        <taxon>Haptophyta</taxon>
        <taxon>Prymnesiophyceae</taxon>
        <taxon>Isochrysidales</taxon>
        <taxon>Noelaerhabdaceae</taxon>
        <taxon>Emiliania</taxon>
    </lineage>
</organism>
<dbReference type="GeneID" id="17254167"/>
<name>A0A0D3I9U7_EMIH1</name>
<sequence length="419" mass="45214">MDRARYRWQGGITGPQRSRHLEKSDAASRALEVGEVPWDGNSSSRKQAVGGAGATHTAGARPALDHRLEDGPPSASEVERAFGLHRFREPEAHGLEFARGEVRCVCGCCETWQRWVSGKPLLTSAGGLPVTVHGGGAPLVRYEVITAELVESLAIWFAGLAGRRPAPLRVLEVGAGDGRLTLHLRAALRRRGLSSREVQLVATDSGARELAACEPGAVEARDYRSALLEHAPHAVLCSWMPLGEDWTAAFRSSESVETYLLLGEVDDGCCGRPWETWGYDADGTHGSESEGDGESGGESGDESGDAGGGEGEGEGGSVGRKRQCGGLRAARRRSAVDWAQRLPAVETAGPPGRLEGRPEEDACAWRRVYERRPLRTPFGADGWTRRPLPGVSCQICRTDAPWCNRRHSQAVCFERLPDR</sequence>
<dbReference type="EnsemblProtists" id="EOD08032">
    <property type="protein sequence ID" value="EOD08032"/>
    <property type="gene ID" value="EMIHUDRAFT_438471"/>
</dbReference>
<dbReference type="SUPFAM" id="SSF53335">
    <property type="entry name" value="S-adenosyl-L-methionine-dependent methyltransferases"/>
    <property type="match status" value="1"/>
</dbReference>
<evidence type="ECO:0000313" key="3">
    <source>
        <dbReference type="Proteomes" id="UP000013827"/>
    </source>
</evidence>
<reference evidence="2" key="2">
    <citation type="submission" date="2024-10" db="UniProtKB">
        <authorList>
            <consortium name="EnsemblProtists"/>
        </authorList>
    </citation>
    <scope>IDENTIFICATION</scope>
</reference>
<feature type="compositionally biased region" description="Gly residues" evidence="1">
    <location>
        <begin position="305"/>
        <end position="318"/>
    </location>
</feature>
<protein>
    <recommendedName>
        <fullName evidence="4">Type II protein arginine methyltransferase</fullName>
    </recommendedName>
</protein>
<evidence type="ECO:0008006" key="4">
    <source>
        <dbReference type="Google" id="ProtNLM"/>
    </source>
</evidence>
<dbReference type="PaxDb" id="2903-EOD08032"/>
<evidence type="ECO:0000313" key="2">
    <source>
        <dbReference type="EnsemblProtists" id="EOD08032"/>
    </source>
</evidence>
<accession>A0A0D3I9U7</accession>